<dbReference type="OrthoDB" id="3030671at2759"/>
<evidence type="ECO:0000313" key="2">
    <source>
        <dbReference type="EMBL" id="GJF00424.1"/>
    </source>
</evidence>
<name>A0A9P3LM44_9APHY</name>
<comment type="caution">
    <text evidence="2">The sequence shown here is derived from an EMBL/GenBank/DDBJ whole genome shotgun (WGS) entry which is preliminary data.</text>
</comment>
<dbReference type="EMBL" id="BPQB01000153">
    <property type="protein sequence ID" value="GJF00424.1"/>
    <property type="molecule type" value="Genomic_DNA"/>
</dbReference>
<reference evidence="2 3" key="1">
    <citation type="submission" date="2021-08" db="EMBL/GenBank/DDBJ databases">
        <title>Draft Genome Sequence of Phanerochaete sordida strain YK-624.</title>
        <authorList>
            <person name="Mori T."/>
            <person name="Dohra H."/>
            <person name="Suzuki T."/>
            <person name="Kawagishi H."/>
            <person name="Hirai H."/>
        </authorList>
    </citation>
    <scope>NUCLEOTIDE SEQUENCE [LARGE SCALE GENOMIC DNA]</scope>
    <source>
        <strain evidence="2 3">YK-624</strain>
    </source>
</reference>
<protein>
    <submittedName>
        <fullName evidence="2">Uncharacterized protein</fullName>
    </submittedName>
</protein>
<feature type="region of interest" description="Disordered" evidence="1">
    <location>
        <begin position="37"/>
        <end position="200"/>
    </location>
</feature>
<dbReference type="Gene3D" id="3.60.130.30">
    <property type="match status" value="1"/>
</dbReference>
<dbReference type="AlphaFoldDB" id="A0A9P3LM44"/>
<organism evidence="2 3">
    <name type="scientific">Phanerochaete sordida</name>
    <dbReference type="NCBI Taxonomy" id="48140"/>
    <lineage>
        <taxon>Eukaryota</taxon>
        <taxon>Fungi</taxon>
        <taxon>Dikarya</taxon>
        <taxon>Basidiomycota</taxon>
        <taxon>Agaricomycotina</taxon>
        <taxon>Agaricomycetes</taxon>
        <taxon>Polyporales</taxon>
        <taxon>Phanerochaetaceae</taxon>
        <taxon>Phanerochaete</taxon>
    </lineage>
</organism>
<sequence length="536" mass="59478">MQTRSRSVYVRRTSAELPSCLRDSVDAELKRLFNHEEDDLDGWELESEPEAPSADSSPLSSLPSSRAPSPTPSCAPSPVQSRAPSPLPSRVPSRVSSRVPSRVPFSPPSRMSMSESPRVPSTAPQVGSKRKNPLSPRESTSTLQPNGAAGRQDACEAKPKREKTEADKAHQRKRKQAYKKKKKAERQVHDPREYQAPAHALKKKEQAGVIATDASAAIDLTFSRPVYVGKVLGVGDVHPELAEQLQLGRQLVEWDGSSTEVLADKHGYYLGVLLEQPNDPTWQESAAELLKAIDEAGRKMRFPARDDRRGDFDTVAFGVSYGGGQTRPGNLKHSKRNRSIIEELLQNPHMVRMADHARTVFAAYFPDLYDEYATKLGSLYDDNPLLRPLWDWCPWPSVSINFPPNSYTKMHTDSGNKANGMCPVFALGNYDYTKGGHLVLPDLNLVIQFPPGNIIFIPSATLRHGNIPVGPDEVRSSWTLYAAGGLFRWVDWGFKSIKSLSDDDLELEMAGRPARFKEALAKFPHVDTLRSHVPCT</sequence>
<accession>A0A9P3LM44</accession>
<gene>
    <name evidence="2" type="ORF">PsYK624_167120</name>
</gene>
<feature type="compositionally biased region" description="Basic and acidic residues" evidence="1">
    <location>
        <begin position="153"/>
        <end position="169"/>
    </location>
</feature>
<feature type="compositionally biased region" description="Low complexity" evidence="1">
    <location>
        <begin position="76"/>
        <end position="121"/>
    </location>
</feature>
<keyword evidence="3" id="KW-1185">Reference proteome</keyword>
<feature type="compositionally biased region" description="Acidic residues" evidence="1">
    <location>
        <begin position="37"/>
        <end position="49"/>
    </location>
</feature>
<evidence type="ECO:0000313" key="3">
    <source>
        <dbReference type="Proteomes" id="UP000703269"/>
    </source>
</evidence>
<feature type="compositionally biased region" description="Low complexity" evidence="1">
    <location>
        <begin position="50"/>
        <end position="68"/>
    </location>
</feature>
<feature type="compositionally biased region" description="Basic residues" evidence="1">
    <location>
        <begin position="170"/>
        <end position="184"/>
    </location>
</feature>
<dbReference type="Proteomes" id="UP000703269">
    <property type="component" value="Unassembled WGS sequence"/>
</dbReference>
<evidence type="ECO:0000256" key="1">
    <source>
        <dbReference type="SAM" id="MobiDB-lite"/>
    </source>
</evidence>
<proteinExistence type="predicted"/>